<evidence type="ECO:0000313" key="5">
    <source>
        <dbReference type="EMBL" id="KAF2434102.1"/>
    </source>
</evidence>
<protein>
    <submittedName>
        <fullName evidence="5">FAD/NAD(P)-binding domain-containing protein</fullName>
    </submittedName>
</protein>
<keyword evidence="3" id="KW-0560">Oxidoreductase</keyword>
<reference evidence="5" key="1">
    <citation type="journal article" date="2020" name="Stud. Mycol.">
        <title>101 Dothideomycetes genomes: a test case for predicting lifestyles and emergence of pathogens.</title>
        <authorList>
            <person name="Haridas S."/>
            <person name="Albert R."/>
            <person name="Binder M."/>
            <person name="Bloem J."/>
            <person name="Labutti K."/>
            <person name="Salamov A."/>
            <person name="Andreopoulos B."/>
            <person name="Baker S."/>
            <person name="Barry K."/>
            <person name="Bills G."/>
            <person name="Bluhm B."/>
            <person name="Cannon C."/>
            <person name="Castanera R."/>
            <person name="Culley D."/>
            <person name="Daum C."/>
            <person name="Ezra D."/>
            <person name="Gonzalez J."/>
            <person name="Henrissat B."/>
            <person name="Kuo A."/>
            <person name="Liang C."/>
            <person name="Lipzen A."/>
            <person name="Lutzoni F."/>
            <person name="Magnuson J."/>
            <person name="Mondo S."/>
            <person name="Nolan M."/>
            <person name="Ohm R."/>
            <person name="Pangilinan J."/>
            <person name="Park H.-J."/>
            <person name="Ramirez L."/>
            <person name="Alfaro M."/>
            <person name="Sun H."/>
            <person name="Tritt A."/>
            <person name="Yoshinaga Y."/>
            <person name="Zwiers L.-H."/>
            <person name="Turgeon B."/>
            <person name="Goodwin S."/>
            <person name="Spatafora J."/>
            <person name="Crous P."/>
            <person name="Grigoriev I."/>
        </authorList>
    </citation>
    <scope>NUCLEOTIDE SEQUENCE</scope>
    <source>
        <strain evidence="5">CBS 130266</strain>
    </source>
</reference>
<dbReference type="PANTHER" id="PTHR46865:SF2">
    <property type="entry name" value="MONOOXYGENASE"/>
    <property type="match status" value="1"/>
</dbReference>
<dbReference type="GO" id="GO:0016491">
    <property type="term" value="F:oxidoreductase activity"/>
    <property type="evidence" value="ECO:0007669"/>
    <property type="project" value="UniProtKB-KW"/>
</dbReference>
<evidence type="ECO:0000256" key="2">
    <source>
        <dbReference type="ARBA" id="ARBA00022827"/>
    </source>
</evidence>
<evidence type="ECO:0000256" key="1">
    <source>
        <dbReference type="ARBA" id="ARBA00022630"/>
    </source>
</evidence>
<dbReference type="PRINTS" id="PR00420">
    <property type="entry name" value="RNGMNOXGNASE"/>
</dbReference>
<dbReference type="PANTHER" id="PTHR46865">
    <property type="entry name" value="OXIDOREDUCTASE-RELATED"/>
    <property type="match status" value="1"/>
</dbReference>
<dbReference type="OrthoDB" id="655030at2759"/>
<dbReference type="Gene3D" id="3.50.50.60">
    <property type="entry name" value="FAD/NAD(P)-binding domain"/>
    <property type="match status" value="1"/>
</dbReference>
<keyword evidence="6" id="KW-1185">Reference proteome</keyword>
<keyword evidence="1" id="KW-0285">Flavoprotein</keyword>
<dbReference type="Pfam" id="PF01494">
    <property type="entry name" value="FAD_binding_3"/>
    <property type="match status" value="1"/>
</dbReference>
<evidence type="ECO:0000259" key="4">
    <source>
        <dbReference type="Pfam" id="PF01494"/>
    </source>
</evidence>
<dbReference type="SUPFAM" id="SSF51905">
    <property type="entry name" value="FAD/NAD(P)-binding domain"/>
    <property type="match status" value="1"/>
</dbReference>
<accession>A0A9P4NYR5</accession>
<dbReference type="InterPro" id="IPR002938">
    <property type="entry name" value="FAD-bd"/>
</dbReference>
<evidence type="ECO:0000313" key="6">
    <source>
        <dbReference type="Proteomes" id="UP000800235"/>
    </source>
</evidence>
<dbReference type="AlphaFoldDB" id="A0A9P4NYR5"/>
<dbReference type="PROSITE" id="PS51257">
    <property type="entry name" value="PROKAR_LIPOPROTEIN"/>
    <property type="match status" value="1"/>
</dbReference>
<comment type="caution">
    <text evidence="5">The sequence shown here is derived from an EMBL/GenBank/DDBJ whole genome shotgun (WGS) entry which is preliminary data.</text>
</comment>
<gene>
    <name evidence="5" type="ORF">EJ08DRAFT_606722</name>
</gene>
<name>A0A9P4NYR5_9PEZI</name>
<feature type="domain" description="FAD-binding" evidence="4">
    <location>
        <begin position="7"/>
        <end position="356"/>
    </location>
</feature>
<dbReference type="Proteomes" id="UP000800235">
    <property type="component" value="Unassembled WGS sequence"/>
</dbReference>
<dbReference type="EMBL" id="MU007018">
    <property type="protein sequence ID" value="KAF2434102.1"/>
    <property type="molecule type" value="Genomic_DNA"/>
</dbReference>
<dbReference type="InterPro" id="IPR051704">
    <property type="entry name" value="FAD_aromatic-hydroxylase"/>
</dbReference>
<dbReference type="InterPro" id="IPR036188">
    <property type="entry name" value="FAD/NAD-bd_sf"/>
</dbReference>
<dbReference type="GO" id="GO:0071949">
    <property type="term" value="F:FAD binding"/>
    <property type="evidence" value="ECO:0007669"/>
    <property type="project" value="InterPro"/>
</dbReference>
<sequence>MSAPPLKVLISGGGIAGGCLAFWLSKIRQNVHVTLIERAPTPRVTGQAIDIRGPAVKVIQRMGLEEAIRAKFTRELGTTFIDTNGKVIADFPAQGNKGATSEFEILRADLANIFLDATKNESNIEQVFGQSIKTLTQDESKVHITYTGDRPAESFDLVVGADGSSSKTRSLAFDELEINPYKPLGMYVAFFSIPSRPDDKRLWLWHTAAKGRAVMTRPHNNPSTLGAYLCLTMPTRDTPDPELEEARKEGDDVVKAVLHKRFEGVGWQAKRLLEGMDDSKDFYFTMWNQIFQPKLNNGRVALVGDAGNATPGEGTSLAIRGAYILAGEISKIQSSNEIPAALESYEKIIRPVVKEAQQLPSVFPQLANPQTAWGLSLLNTVIWTAYKTRLTSVAAWFQKDEKEPELELDYKWEKL</sequence>
<evidence type="ECO:0000256" key="3">
    <source>
        <dbReference type="ARBA" id="ARBA00023002"/>
    </source>
</evidence>
<proteinExistence type="predicted"/>
<organism evidence="5 6">
    <name type="scientific">Tothia fuscella</name>
    <dbReference type="NCBI Taxonomy" id="1048955"/>
    <lineage>
        <taxon>Eukaryota</taxon>
        <taxon>Fungi</taxon>
        <taxon>Dikarya</taxon>
        <taxon>Ascomycota</taxon>
        <taxon>Pezizomycotina</taxon>
        <taxon>Dothideomycetes</taxon>
        <taxon>Pleosporomycetidae</taxon>
        <taxon>Venturiales</taxon>
        <taxon>Cylindrosympodiaceae</taxon>
        <taxon>Tothia</taxon>
    </lineage>
</organism>
<keyword evidence="2" id="KW-0274">FAD</keyword>